<gene>
    <name evidence="1" type="ORF">Sdagh_13600</name>
</gene>
<dbReference type="RefSeq" id="WP_190076617.1">
    <property type="nucleotide sequence ID" value="NZ_BMTC01000002.1"/>
</dbReference>
<proteinExistence type="predicted"/>
<sequence>MEAQMWKPLRIEYRRPQLQDWINVATLGTAVHLQPQVPTGFAFAAAVALLRCLRYRRTV</sequence>
<organism evidence="1 2">
    <name type="scientific">Streptomyces daghestanicus</name>
    <dbReference type="NCBI Taxonomy" id="66885"/>
    <lineage>
        <taxon>Bacteria</taxon>
        <taxon>Bacillati</taxon>
        <taxon>Actinomycetota</taxon>
        <taxon>Actinomycetes</taxon>
        <taxon>Kitasatosporales</taxon>
        <taxon>Streptomycetaceae</taxon>
        <taxon>Streptomyces</taxon>
    </lineage>
</organism>
<dbReference type="EMBL" id="BNDX01000003">
    <property type="protein sequence ID" value="GHI29630.1"/>
    <property type="molecule type" value="Genomic_DNA"/>
</dbReference>
<reference evidence="1" key="1">
    <citation type="submission" date="2024-05" db="EMBL/GenBank/DDBJ databases">
        <title>Whole genome shotgun sequence of Streptomyces daghestanicus NBRC 12762.</title>
        <authorList>
            <person name="Komaki H."/>
            <person name="Tamura T."/>
        </authorList>
    </citation>
    <scope>NUCLEOTIDE SEQUENCE</scope>
    <source>
        <strain evidence="1">NBRC 12762</strain>
    </source>
</reference>
<keyword evidence="2" id="KW-1185">Reference proteome</keyword>
<comment type="caution">
    <text evidence="1">The sequence shown here is derived from an EMBL/GenBank/DDBJ whole genome shotgun (WGS) entry which is preliminary data.</text>
</comment>
<accession>A0ABQ3PX97</accession>
<dbReference type="Proteomes" id="UP001052655">
    <property type="component" value="Unassembled WGS sequence"/>
</dbReference>
<evidence type="ECO:0000313" key="1">
    <source>
        <dbReference type="EMBL" id="GHI29630.1"/>
    </source>
</evidence>
<evidence type="ECO:0000313" key="2">
    <source>
        <dbReference type="Proteomes" id="UP001052655"/>
    </source>
</evidence>
<protein>
    <submittedName>
        <fullName evidence="1">Uncharacterized protein</fullName>
    </submittedName>
</protein>
<name>A0ABQ3PX97_9ACTN</name>